<organism evidence="1">
    <name type="scientific">bioreactor metagenome</name>
    <dbReference type="NCBI Taxonomy" id="1076179"/>
    <lineage>
        <taxon>unclassified sequences</taxon>
        <taxon>metagenomes</taxon>
        <taxon>ecological metagenomes</taxon>
    </lineage>
</organism>
<name>A0A645FTY4_9ZZZZ</name>
<comment type="caution">
    <text evidence="1">The sequence shown here is derived from an EMBL/GenBank/DDBJ whole genome shotgun (WGS) entry which is preliminary data.</text>
</comment>
<dbReference type="EMBL" id="VSSQ01065176">
    <property type="protein sequence ID" value="MPN17931.1"/>
    <property type="molecule type" value="Genomic_DNA"/>
</dbReference>
<evidence type="ECO:0000313" key="1">
    <source>
        <dbReference type="EMBL" id="MPN17931.1"/>
    </source>
</evidence>
<gene>
    <name evidence="1" type="ORF">SDC9_165288</name>
</gene>
<accession>A0A645FTY4</accession>
<dbReference type="AlphaFoldDB" id="A0A645FTY4"/>
<proteinExistence type="predicted"/>
<sequence length="75" mass="8824">MDFGVNIQRRKQRVKRTSGSMQHKCIVQTFMRTEPRLTANMVILFVDLRGLRESGLLFEYRLGDKDPRIVSIELQ</sequence>
<reference evidence="1" key="1">
    <citation type="submission" date="2019-08" db="EMBL/GenBank/DDBJ databases">
        <authorList>
            <person name="Kucharzyk K."/>
            <person name="Murdoch R.W."/>
            <person name="Higgins S."/>
            <person name="Loffler F."/>
        </authorList>
    </citation>
    <scope>NUCLEOTIDE SEQUENCE</scope>
</reference>
<protein>
    <submittedName>
        <fullName evidence="1">Uncharacterized protein</fullName>
    </submittedName>
</protein>